<dbReference type="GO" id="GO:0006811">
    <property type="term" value="P:monoatomic ion transport"/>
    <property type="evidence" value="ECO:0007669"/>
    <property type="project" value="UniProtKB-KW"/>
</dbReference>
<sequence>MKKIPAVLALAGLACAATASAAPTDEPWYVGGKLGWSEFHGIKYDGSVANPRNEDKSGVGGGVFLGYQLKHWLAIEGGYDYLDKLEFDYDPNSSASLKAQGIQLAAKLSAPVSDRVDVYGRLGVMASRLSGNGDHANRASPLAALGVEYAFDRNWATRLEYQWTGRIGKQEDVGARVDNGLLSLGLLYKFGGAPAPMPVARPAPMPAPAPQARDFTLSADVLFDFNQATLKPAGRQALTTLLQQIRAETPKDAKLTIIGYTDRMGAEAYNLDLSRRRAQTAADFLVAQGVPADLVSVEGAGEADPVTGSQCDGVKKRAELIACLAPDRRVVVRVRGSAPAR</sequence>
<comment type="caution">
    <text evidence="14">The sequence shown here is derived from an EMBL/GenBank/DDBJ whole genome shotgun (WGS) entry which is preliminary data.</text>
</comment>
<dbReference type="SUPFAM" id="SSF103088">
    <property type="entry name" value="OmpA-like"/>
    <property type="match status" value="1"/>
</dbReference>
<evidence type="ECO:0000256" key="12">
    <source>
        <dbReference type="SAM" id="SignalP"/>
    </source>
</evidence>
<accession>A0A165ELM0</accession>
<keyword evidence="4" id="KW-0812">Transmembrane</keyword>
<dbReference type="Gene3D" id="2.40.160.20">
    <property type="match status" value="1"/>
</dbReference>
<dbReference type="InterPro" id="IPR011250">
    <property type="entry name" value="OMP/PagP_B-barrel"/>
</dbReference>
<comment type="similarity">
    <text evidence="11">Belongs to the outer membrane OOP (TC 1.B.6) superfamily.</text>
</comment>
<proteinExistence type="inferred from homology"/>
<evidence type="ECO:0000256" key="4">
    <source>
        <dbReference type="ARBA" id="ARBA00022692"/>
    </source>
</evidence>
<dbReference type="STRING" id="1452487.AVW16_03195"/>
<evidence type="ECO:0000313" key="14">
    <source>
        <dbReference type="EMBL" id="KZE25408.1"/>
    </source>
</evidence>
<dbReference type="InterPro" id="IPR006664">
    <property type="entry name" value="OMP_bac"/>
</dbReference>
<name>A0A165ELM0_9NEIS</name>
<keyword evidence="7 10" id="KW-0472">Membrane</keyword>
<dbReference type="PANTHER" id="PTHR30329:SF21">
    <property type="entry name" value="LIPOPROTEIN YIAD-RELATED"/>
    <property type="match status" value="1"/>
</dbReference>
<organism evidence="14 15">
    <name type="scientific">Crenobacter luteus</name>
    <dbReference type="NCBI Taxonomy" id="1452487"/>
    <lineage>
        <taxon>Bacteria</taxon>
        <taxon>Pseudomonadati</taxon>
        <taxon>Pseudomonadota</taxon>
        <taxon>Betaproteobacteria</taxon>
        <taxon>Neisseriales</taxon>
        <taxon>Neisseriaceae</taxon>
        <taxon>Crenobacter</taxon>
    </lineage>
</organism>
<dbReference type="AlphaFoldDB" id="A0A165ELM0"/>
<keyword evidence="8" id="KW-1015">Disulfide bond</keyword>
<feature type="domain" description="OmpA-like" evidence="13">
    <location>
        <begin position="210"/>
        <end position="338"/>
    </location>
</feature>
<dbReference type="PANTHER" id="PTHR30329">
    <property type="entry name" value="STATOR ELEMENT OF FLAGELLAR MOTOR COMPLEX"/>
    <property type="match status" value="1"/>
</dbReference>
<evidence type="ECO:0000256" key="5">
    <source>
        <dbReference type="ARBA" id="ARBA00023065"/>
    </source>
</evidence>
<keyword evidence="15" id="KW-1185">Reference proteome</keyword>
<dbReference type="InterPro" id="IPR000498">
    <property type="entry name" value="OmpA-like_TM_dom"/>
</dbReference>
<dbReference type="PROSITE" id="PS51257">
    <property type="entry name" value="PROKAR_LIPOPROTEIN"/>
    <property type="match status" value="1"/>
</dbReference>
<evidence type="ECO:0000256" key="1">
    <source>
        <dbReference type="ARBA" id="ARBA00004571"/>
    </source>
</evidence>
<comment type="subcellular location">
    <subcellularLocation>
        <location evidence="1">Cell outer membrane</location>
        <topology evidence="1">Multi-pass membrane protein</topology>
    </subcellularLocation>
</comment>
<evidence type="ECO:0000256" key="11">
    <source>
        <dbReference type="RuleBase" id="RU003859"/>
    </source>
</evidence>
<dbReference type="Gene3D" id="3.30.1330.60">
    <property type="entry name" value="OmpA-like domain"/>
    <property type="match status" value="1"/>
</dbReference>
<feature type="signal peptide" evidence="12">
    <location>
        <begin position="1"/>
        <end position="21"/>
    </location>
</feature>
<evidence type="ECO:0000313" key="15">
    <source>
        <dbReference type="Proteomes" id="UP000076625"/>
    </source>
</evidence>
<reference evidence="15" key="1">
    <citation type="submission" date="2016-01" db="EMBL/GenBank/DDBJ databases">
        <title>Draft genome of Chromobacterium sp. F49.</title>
        <authorList>
            <person name="Hong K.W."/>
        </authorList>
    </citation>
    <scope>NUCLEOTIDE SEQUENCE [LARGE SCALE GENOMIC DNA]</scope>
    <source>
        <strain evidence="15">CN10</strain>
    </source>
</reference>
<dbReference type="SUPFAM" id="SSF56925">
    <property type="entry name" value="OMPA-like"/>
    <property type="match status" value="1"/>
</dbReference>
<dbReference type="InterPro" id="IPR006665">
    <property type="entry name" value="OmpA-like"/>
</dbReference>
<dbReference type="Proteomes" id="UP000076625">
    <property type="component" value="Unassembled WGS sequence"/>
</dbReference>
<dbReference type="Pfam" id="PF00691">
    <property type="entry name" value="OmpA"/>
    <property type="match status" value="1"/>
</dbReference>
<evidence type="ECO:0000256" key="7">
    <source>
        <dbReference type="ARBA" id="ARBA00023136"/>
    </source>
</evidence>
<keyword evidence="12" id="KW-0732">Signal</keyword>
<dbReference type="InterPro" id="IPR036737">
    <property type="entry name" value="OmpA-like_sf"/>
</dbReference>
<evidence type="ECO:0000256" key="10">
    <source>
        <dbReference type="PROSITE-ProRule" id="PRU00473"/>
    </source>
</evidence>
<evidence type="ECO:0000256" key="8">
    <source>
        <dbReference type="ARBA" id="ARBA00023157"/>
    </source>
</evidence>
<dbReference type="GO" id="GO:0046930">
    <property type="term" value="C:pore complex"/>
    <property type="evidence" value="ECO:0007669"/>
    <property type="project" value="UniProtKB-KW"/>
</dbReference>
<protein>
    <recommendedName>
        <fullName evidence="13">OmpA-like domain-containing protein</fullName>
    </recommendedName>
</protein>
<evidence type="ECO:0000256" key="9">
    <source>
        <dbReference type="ARBA" id="ARBA00023237"/>
    </source>
</evidence>
<dbReference type="GO" id="GO:0015288">
    <property type="term" value="F:porin activity"/>
    <property type="evidence" value="ECO:0007669"/>
    <property type="project" value="UniProtKB-KW"/>
</dbReference>
<keyword evidence="2" id="KW-0813">Transport</keyword>
<keyword evidence="3" id="KW-1134">Transmembrane beta strand</keyword>
<gene>
    <name evidence="14" type="ORF">AVW16_03195</name>
</gene>
<dbReference type="NCBIfam" id="NF008071">
    <property type="entry name" value="PRK10808.1"/>
    <property type="match status" value="1"/>
</dbReference>
<evidence type="ECO:0000256" key="2">
    <source>
        <dbReference type="ARBA" id="ARBA00022448"/>
    </source>
</evidence>
<dbReference type="GO" id="GO:0009279">
    <property type="term" value="C:cell outer membrane"/>
    <property type="evidence" value="ECO:0007669"/>
    <property type="project" value="UniProtKB-SubCell"/>
</dbReference>
<keyword evidence="9" id="KW-0998">Cell outer membrane</keyword>
<dbReference type="PROSITE" id="PS51123">
    <property type="entry name" value="OMPA_2"/>
    <property type="match status" value="1"/>
</dbReference>
<keyword evidence="5" id="KW-0406">Ion transport</keyword>
<dbReference type="InterPro" id="IPR002368">
    <property type="entry name" value="OmpA"/>
</dbReference>
<feature type="chain" id="PRO_5007857235" description="OmpA-like domain-containing protein" evidence="12">
    <location>
        <begin position="22"/>
        <end position="341"/>
    </location>
</feature>
<dbReference type="EMBL" id="LQQU01000059">
    <property type="protein sequence ID" value="KZE25408.1"/>
    <property type="molecule type" value="Genomic_DNA"/>
</dbReference>
<evidence type="ECO:0000259" key="13">
    <source>
        <dbReference type="PROSITE" id="PS51123"/>
    </source>
</evidence>
<dbReference type="Pfam" id="PF01389">
    <property type="entry name" value="OmpA_membrane"/>
    <property type="match status" value="1"/>
</dbReference>
<keyword evidence="6" id="KW-0626">Porin</keyword>
<evidence type="ECO:0000256" key="3">
    <source>
        <dbReference type="ARBA" id="ARBA00022452"/>
    </source>
</evidence>
<evidence type="ECO:0000256" key="6">
    <source>
        <dbReference type="ARBA" id="ARBA00023114"/>
    </source>
</evidence>
<dbReference type="PRINTS" id="PR01022">
    <property type="entry name" value="OUTRMMBRANEA"/>
</dbReference>
<dbReference type="InterPro" id="IPR050330">
    <property type="entry name" value="Bact_OuterMem_StrucFunc"/>
</dbReference>
<dbReference type="CDD" id="cd07185">
    <property type="entry name" value="OmpA_C-like"/>
    <property type="match status" value="1"/>
</dbReference>
<dbReference type="PRINTS" id="PR01021">
    <property type="entry name" value="OMPADOMAIN"/>
</dbReference>